<accession>A0AAP0NLU3</accession>
<feature type="region of interest" description="Disordered" evidence="1">
    <location>
        <begin position="1"/>
        <end position="26"/>
    </location>
</feature>
<reference evidence="2 3" key="1">
    <citation type="submission" date="2024-01" db="EMBL/GenBank/DDBJ databases">
        <title>Genome assemblies of Stephania.</title>
        <authorList>
            <person name="Yang L."/>
        </authorList>
    </citation>
    <scope>NUCLEOTIDE SEQUENCE [LARGE SCALE GENOMIC DNA]</scope>
    <source>
        <strain evidence="2">JXDWG</strain>
        <tissue evidence="2">Leaf</tissue>
    </source>
</reference>
<dbReference type="Proteomes" id="UP001419268">
    <property type="component" value="Unassembled WGS sequence"/>
</dbReference>
<sequence length="85" mass="9509">MIPMRPRLGALSKHSNASSAETDPRAPTLLKKINLHVTGIYQNIHALHHCVPRRVHSQSCRKQNNTAEVLPPLSLFVNSELHSKN</sequence>
<gene>
    <name evidence="2" type="ORF">Scep_019876</name>
</gene>
<proteinExistence type="predicted"/>
<comment type="caution">
    <text evidence="2">The sequence shown here is derived from an EMBL/GenBank/DDBJ whole genome shotgun (WGS) entry which is preliminary data.</text>
</comment>
<dbReference type="EMBL" id="JBBNAG010000008">
    <property type="protein sequence ID" value="KAK9112357.1"/>
    <property type="molecule type" value="Genomic_DNA"/>
</dbReference>
<evidence type="ECO:0000313" key="3">
    <source>
        <dbReference type="Proteomes" id="UP001419268"/>
    </source>
</evidence>
<evidence type="ECO:0000313" key="2">
    <source>
        <dbReference type="EMBL" id="KAK9112357.1"/>
    </source>
</evidence>
<organism evidence="2 3">
    <name type="scientific">Stephania cephalantha</name>
    <dbReference type="NCBI Taxonomy" id="152367"/>
    <lineage>
        <taxon>Eukaryota</taxon>
        <taxon>Viridiplantae</taxon>
        <taxon>Streptophyta</taxon>
        <taxon>Embryophyta</taxon>
        <taxon>Tracheophyta</taxon>
        <taxon>Spermatophyta</taxon>
        <taxon>Magnoliopsida</taxon>
        <taxon>Ranunculales</taxon>
        <taxon>Menispermaceae</taxon>
        <taxon>Menispermoideae</taxon>
        <taxon>Cissampelideae</taxon>
        <taxon>Stephania</taxon>
    </lineage>
</organism>
<evidence type="ECO:0000256" key="1">
    <source>
        <dbReference type="SAM" id="MobiDB-lite"/>
    </source>
</evidence>
<dbReference type="AlphaFoldDB" id="A0AAP0NLU3"/>
<protein>
    <submittedName>
        <fullName evidence="2">Uncharacterized protein</fullName>
    </submittedName>
</protein>
<keyword evidence="3" id="KW-1185">Reference proteome</keyword>
<name>A0AAP0NLU3_9MAGN</name>